<proteinExistence type="predicted"/>
<accession>A0ABX2PZQ6</accession>
<feature type="chain" id="PRO_5045932793" description="Lysozyme inhibitor LprI N-terminal domain-containing protein" evidence="1">
    <location>
        <begin position="25"/>
        <end position="213"/>
    </location>
</feature>
<sequence length="213" mass="22826">MKHIITISTLLIAAVQGSVFTASAQSFDCANEKTQVETMICNSSLLSALDEEMARMFTSAHDAGNANIIVAEQRSWLQTRALCDGDTSCLEKSYLHRTAELAAETVPLRPGSYIGPFGELILDVTGSEAIGFHIKFSGGNVNYTCGTDPAELRQAGSSLSVFADGKPLLNLTRVGRGLLLPDTGTNRNLKAAWCGSRAPDFVGSFFKYSPNEP</sequence>
<evidence type="ECO:0000256" key="1">
    <source>
        <dbReference type="SAM" id="SignalP"/>
    </source>
</evidence>
<comment type="caution">
    <text evidence="2">The sequence shown here is derived from an EMBL/GenBank/DDBJ whole genome shotgun (WGS) entry which is preliminary data.</text>
</comment>
<evidence type="ECO:0000313" key="2">
    <source>
        <dbReference type="EMBL" id="NVO58562.1"/>
    </source>
</evidence>
<dbReference type="InterPro" id="IPR052755">
    <property type="entry name" value="Lysozyme_Inhibitor_LprI"/>
</dbReference>
<keyword evidence="3" id="KW-1185">Reference proteome</keyword>
<dbReference type="RefSeq" id="WP_176867600.1">
    <property type="nucleotide sequence ID" value="NZ_JABXWT010000031.1"/>
</dbReference>
<dbReference type="EMBL" id="JABXWT010000031">
    <property type="protein sequence ID" value="NVO58562.1"/>
    <property type="molecule type" value="Genomic_DNA"/>
</dbReference>
<dbReference type="PANTHER" id="PTHR37549">
    <property type="entry name" value="LIPOPROTEIN LPRI"/>
    <property type="match status" value="1"/>
</dbReference>
<protein>
    <recommendedName>
        <fullName evidence="4">Lysozyme inhibitor LprI N-terminal domain-containing protein</fullName>
    </recommendedName>
</protein>
<reference evidence="2 3" key="1">
    <citation type="submission" date="2020-06" db="EMBL/GenBank/DDBJ databases">
        <authorList>
            <person name="Cao W.R."/>
        </authorList>
    </citation>
    <scope>NUCLEOTIDE SEQUENCE [LARGE SCALE GENOMIC DNA]</scope>
    <source>
        <strain evidence="2 3">B1Z28</strain>
    </source>
</reference>
<organism evidence="2 3">
    <name type="scientific">Ruegeria haliotis</name>
    <dbReference type="NCBI Taxonomy" id="2747601"/>
    <lineage>
        <taxon>Bacteria</taxon>
        <taxon>Pseudomonadati</taxon>
        <taxon>Pseudomonadota</taxon>
        <taxon>Alphaproteobacteria</taxon>
        <taxon>Rhodobacterales</taxon>
        <taxon>Roseobacteraceae</taxon>
        <taxon>Ruegeria</taxon>
    </lineage>
</organism>
<evidence type="ECO:0008006" key="4">
    <source>
        <dbReference type="Google" id="ProtNLM"/>
    </source>
</evidence>
<evidence type="ECO:0000313" key="3">
    <source>
        <dbReference type="Proteomes" id="UP000630805"/>
    </source>
</evidence>
<name>A0ABX2PZQ6_9RHOB</name>
<gene>
    <name evidence="2" type="ORF">HW561_22535</name>
</gene>
<dbReference type="Proteomes" id="UP000630805">
    <property type="component" value="Unassembled WGS sequence"/>
</dbReference>
<dbReference type="PANTHER" id="PTHR37549:SF1">
    <property type="entry name" value="LIPOPROTEIN LPRI"/>
    <property type="match status" value="1"/>
</dbReference>
<feature type="signal peptide" evidence="1">
    <location>
        <begin position="1"/>
        <end position="24"/>
    </location>
</feature>
<keyword evidence="1" id="KW-0732">Signal</keyword>